<evidence type="ECO:0000313" key="3">
    <source>
        <dbReference type="Proteomes" id="UP000887575"/>
    </source>
</evidence>
<evidence type="ECO:0000259" key="2">
    <source>
        <dbReference type="Pfam" id="PF24998"/>
    </source>
</evidence>
<keyword evidence="3" id="KW-1185">Reference proteome</keyword>
<reference evidence="4" key="1">
    <citation type="submission" date="2024-02" db="UniProtKB">
        <authorList>
            <consortium name="WormBaseParasite"/>
        </authorList>
    </citation>
    <scope>IDENTIFICATION</scope>
</reference>
<accession>A0AAF3FLM0</accession>
<dbReference type="Proteomes" id="UP000887575">
    <property type="component" value="Unassembled WGS sequence"/>
</dbReference>
<feature type="domain" description="DUF7778" evidence="2">
    <location>
        <begin position="36"/>
        <end position="154"/>
    </location>
</feature>
<dbReference type="WBParaSite" id="MBELARI_LOCUS8043">
    <property type="protein sequence ID" value="MBELARI_LOCUS8043"/>
    <property type="gene ID" value="MBELARI_LOCUS8043"/>
</dbReference>
<dbReference type="Pfam" id="PF24998">
    <property type="entry name" value="DUF7778"/>
    <property type="match status" value="1"/>
</dbReference>
<name>A0AAF3FLM0_9BILA</name>
<evidence type="ECO:0000256" key="1">
    <source>
        <dbReference type="SAM" id="MobiDB-lite"/>
    </source>
</evidence>
<feature type="region of interest" description="Disordered" evidence="1">
    <location>
        <begin position="290"/>
        <end position="310"/>
    </location>
</feature>
<sequence length="404" mass="45957">MANRPLRPLKSSPIPPPIIPSSTPALTYAASNTFDKKLVLPDRERWRVPVEDVYLEGQLVIYVKAKSLLWEWYSNVKTRTLTLTRRGFLVIYMKGNKGYIIDVGAAKSIECVTDKRGANPYYRTHIKLRYSFGNVHLWGFHENGLDWKLAVQKAFERSIPPYRSPITSTPKRVVLSPPQTDNAITPRGNDEKNEETAMLNAAEYFAEMADVVESEYLAPELRPIAQTESAVSWMSLDDVINDQEDANQESPHKQRTTDLQDAATNIPSVTHVQRVRRFLRKSLPAVDRSFSAPHMTVEEKPAKQHSPTKPADLLNASVNQEKKQESLMSKHNVAEICAKLEKTLSTRQPAREKKGFYRWIKKTTRSPEKKAQVEMEESMTSMVGYEKALGWERPMIGTDSETNV</sequence>
<protein>
    <recommendedName>
        <fullName evidence="2">DUF7778 domain-containing protein</fullName>
    </recommendedName>
</protein>
<organism evidence="3 4">
    <name type="scientific">Mesorhabditis belari</name>
    <dbReference type="NCBI Taxonomy" id="2138241"/>
    <lineage>
        <taxon>Eukaryota</taxon>
        <taxon>Metazoa</taxon>
        <taxon>Ecdysozoa</taxon>
        <taxon>Nematoda</taxon>
        <taxon>Chromadorea</taxon>
        <taxon>Rhabditida</taxon>
        <taxon>Rhabditina</taxon>
        <taxon>Rhabditomorpha</taxon>
        <taxon>Rhabditoidea</taxon>
        <taxon>Rhabditidae</taxon>
        <taxon>Mesorhabditinae</taxon>
        <taxon>Mesorhabditis</taxon>
    </lineage>
</organism>
<dbReference type="PANTHER" id="PTHR36947">
    <property type="entry name" value="PROTEIN CBG04364"/>
    <property type="match status" value="1"/>
</dbReference>
<dbReference type="AlphaFoldDB" id="A0AAF3FLM0"/>
<proteinExistence type="predicted"/>
<dbReference type="PANTHER" id="PTHR36947:SF10">
    <property type="entry name" value="PH DOMAIN-CONTAINING PROTEIN"/>
    <property type="match status" value="1"/>
</dbReference>
<dbReference type="InterPro" id="IPR056680">
    <property type="entry name" value="DUF7778"/>
</dbReference>
<evidence type="ECO:0000313" key="4">
    <source>
        <dbReference type="WBParaSite" id="MBELARI_LOCUS8043"/>
    </source>
</evidence>
<feature type="region of interest" description="Disordered" evidence="1">
    <location>
        <begin position="169"/>
        <end position="193"/>
    </location>
</feature>